<feature type="binding site" evidence="5">
    <location>
        <position position="294"/>
    </location>
    <ligand>
        <name>pyridoxal 5'-phosphate</name>
        <dbReference type="ChEBI" id="CHEBI:597326"/>
    </ligand>
</feature>
<dbReference type="EC" id="2.6.1.11" evidence="5"/>
<dbReference type="InterPro" id="IPR015424">
    <property type="entry name" value="PyrdxlP-dep_Trfase"/>
</dbReference>
<dbReference type="NCBIfam" id="TIGR00707">
    <property type="entry name" value="argD"/>
    <property type="match status" value="1"/>
</dbReference>
<name>A0ABW0ZVU4_9ACTN</name>
<comment type="subcellular location">
    <subcellularLocation>
        <location evidence="5">Cytoplasm</location>
    </subcellularLocation>
</comment>
<evidence type="ECO:0000256" key="2">
    <source>
        <dbReference type="ARBA" id="ARBA00022605"/>
    </source>
</evidence>
<proteinExistence type="inferred from homology"/>
<comment type="catalytic activity">
    <reaction evidence="5">
        <text>N(2)-acetyl-L-ornithine + 2-oxoglutarate = N-acetyl-L-glutamate 5-semialdehyde + L-glutamate</text>
        <dbReference type="Rhea" id="RHEA:18049"/>
        <dbReference type="ChEBI" id="CHEBI:16810"/>
        <dbReference type="ChEBI" id="CHEBI:29123"/>
        <dbReference type="ChEBI" id="CHEBI:29985"/>
        <dbReference type="ChEBI" id="CHEBI:57805"/>
        <dbReference type="EC" id="2.6.1.11"/>
    </reaction>
</comment>
<dbReference type="InterPro" id="IPR049704">
    <property type="entry name" value="Aminotrans_3_PPA_site"/>
</dbReference>
<keyword evidence="5" id="KW-0963">Cytoplasm</keyword>
<dbReference type="InterPro" id="IPR015421">
    <property type="entry name" value="PyrdxlP-dep_Trfase_major"/>
</dbReference>
<keyword evidence="1 5" id="KW-0032">Aminotransferase</keyword>
<feature type="binding site" evidence="5">
    <location>
        <begin position="119"/>
        <end position="120"/>
    </location>
    <ligand>
        <name>pyridoxal 5'-phosphate</name>
        <dbReference type="ChEBI" id="CHEBI:597326"/>
    </ligand>
</feature>
<feature type="modified residue" description="N6-(pyridoxal phosphate)lysine" evidence="5">
    <location>
        <position position="265"/>
    </location>
</feature>
<evidence type="ECO:0000313" key="6">
    <source>
        <dbReference type="EMBL" id="MFC5746668.1"/>
    </source>
</evidence>
<keyword evidence="2 5" id="KW-0028">Amino-acid biosynthesis</keyword>
<dbReference type="InterPro" id="IPR050103">
    <property type="entry name" value="Class-III_PLP-dep_AT"/>
</dbReference>
<dbReference type="GO" id="GO:0003992">
    <property type="term" value="F:N2-acetyl-L-ornithine:2-oxoglutarate 5-aminotransferase activity"/>
    <property type="evidence" value="ECO:0007669"/>
    <property type="project" value="UniProtKB-EC"/>
</dbReference>
<comment type="subunit">
    <text evidence="5">Homodimer.</text>
</comment>
<comment type="caution">
    <text evidence="6">The sequence shown here is derived from an EMBL/GenBank/DDBJ whole genome shotgun (WGS) entry which is preliminary data.</text>
</comment>
<dbReference type="NCBIfam" id="NF002874">
    <property type="entry name" value="PRK03244.1"/>
    <property type="match status" value="1"/>
</dbReference>
<sequence>MTGTNGTNTTNTTSANDDLRARFGAAFMPNYGVPPLALARGEGSRVWDVDGNVYLDLISGIAVSSLGHGHPALVEAVSAQVARLAHTSNLFLHEPEVLLAEKLLELLGADARVFLANSGTEANEAALKIAIKYGKTHGRSYFVAAENGFHGRSMGALALTGKAAIRDPFGPYALDVRFVPYGDAAALEAAVTDECAAVFLEPAQGEAGVVPPPEGYFAAARRICDATGALFVADEIQSAVGRTGAWFAFRHELGEAAPDVLTLAKGLGGGLPIGACVAFGPHGDVFAKGDHGSTFGGNPVSAAAALAVIGTIEKEGLLDQVTAVGERLAAGIAAVGHPLLAAGDAGVRGRGLWRALVLTADRSAAVEAAARSAGFLVNALQPAAVRLAPPLILTPDQAGSFVDALPAILDAAAEKEN</sequence>
<protein>
    <recommendedName>
        <fullName evidence="5">Acetylornithine aminotransferase</fullName>
        <shortName evidence="5">ACOAT</shortName>
        <ecNumber evidence="5">2.6.1.11</ecNumber>
    </recommendedName>
</protein>
<dbReference type="SUPFAM" id="SSF53383">
    <property type="entry name" value="PLP-dependent transferases"/>
    <property type="match status" value="1"/>
</dbReference>
<keyword evidence="7" id="KW-1185">Reference proteome</keyword>
<dbReference type="InterPro" id="IPR005814">
    <property type="entry name" value="Aminotrans_3"/>
</dbReference>
<accession>A0ABW0ZVU4</accession>
<evidence type="ECO:0000313" key="7">
    <source>
        <dbReference type="Proteomes" id="UP001596074"/>
    </source>
</evidence>
<reference evidence="7" key="1">
    <citation type="journal article" date="2019" name="Int. J. Syst. Evol. Microbiol.">
        <title>The Global Catalogue of Microorganisms (GCM) 10K type strain sequencing project: providing services to taxonomists for standard genome sequencing and annotation.</title>
        <authorList>
            <consortium name="The Broad Institute Genomics Platform"/>
            <consortium name="The Broad Institute Genome Sequencing Center for Infectious Disease"/>
            <person name="Wu L."/>
            <person name="Ma J."/>
        </authorList>
    </citation>
    <scope>NUCLEOTIDE SEQUENCE [LARGE SCALE GENOMIC DNA]</scope>
    <source>
        <strain evidence="7">KCTC 42087</strain>
    </source>
</reference>
<dbReference type="RefSeq" id="WP_378282290.1">
    <property type="nucleotide sequence ID" value="NZ_JBHSON010000016.1"/>
</dbReference>
<evidence type="ECO:0000256" key="5">
    <source>
        <dbReference type="HAMAP-Rule" id="MF_01107"/>
    </source>
</evidence>
<dbReference type="PANTHER" id="PTHR11986:SF79">
    <property type="entry name" value="ACETYLORNITHINE AMINOTRANSFERASE, MITOCHONDRIAL"/>
    <property type="match status" value="1"/>
</dbReference>
<feature type="binding site" evidence="5">
    <location>
        <position position="152"/>
    </location>
    <ligand>
        <name>N(2)-acetyl-L-ornithine</name>
        <dbReference type="ChEBI" id="CHEBI:57805"/>
    </ligand>
</feature>
<dbReference type="Proteomes" id="UP001596074">
    <property type="component" value="Unassembled WGS sequence"/>
</dbReference>
<dbReference type="Gene3D" id="3.90.1150.10">
    <property type="entry name" value="Aspartate Aminotransferase, domain 1"/>
    <property type="match status" value="1"/>
</dbReference>
<feature type="binding site" evidence="5">
    <location>
        <begin position="234"/>
        <end position="237"/>
    </location>
    <ligand>
        <name>pyridoxal 5'-phosphate</name>
        <dbReference type="ChEBI" id="CHEBI:597326"/>
    </ligand>
</feature>
<dbReference type="PIRSF" id="PIRSF000521">
    <property type="entry name" value="Transaminase_4ab_Lys_Orn"/>
    <property type="match status" value="1"/>
</dbReference>
<dbReference type="HAMAP" id="MF_01107">
    <property type="entry name" value="ArgD_aminotrans_3"/>
    <property type="match status" value="1"/>
</dbReference>
<evidence type="ECO:0000256" key="3">
    <source>
        <dbReference type="ARBA" id="ARBA00022679"/>
    </source>
</evidence>
<keyword evidence="5" id="KW-0055">Arginine biosynthesis</keyword>
<dbReference type="Pfam" id="PF00202">
    <property type="entry name" value="Aminotran_3"/>
    <property type="match status" value="1"/>
</dbReference>
<comment type="similarity">
    <text evidence="5">Belongs to the class-III pyridoxal-phosphate-dependent aminotransferase family. ArgD subfamily.</text>
</comment>
<comment type="pathway">
    <text evidence="5">Amino-acid biosynthesis; L-arginine biosynthesis; N(2)-acetyl-L-ornithine from L-glutamate: step 4/4.</text>
</comment>
<dbReference type="InterPro" id="IPR004636">
    <property type="entry name" value="AcOrn/SuccOrn_fam"/>
</dbReference>
<comment type="miscellaneous">
    <text evidence="5">May also have succinyldiaminopimelate aminotransferase activity, thus carrying out the corresponding step in lysine biosynthesis.</text>
</comment>
<feature type="binding site" evidence="5">
    <location>
        <position position="293"/>
    </location>
    <ligand>
        <name>N(2)-acetyl-L-ornithine</name>
        <dbReference type="ChEBI" id="CHEBI:57805"/>
    </ligand>
</feature>
<dbReference type="CDD" id="cd00610">
    <property type="entry name" value="OAT_like"/>
    <property type="match status" value="1"/>
</dbReference>
<keyword evidence="4 5" id="KW-0663">Pyridoxal phosphate</keyword>
<dbReference type="PROSITE" id="PS00600">
    <property type="entry name" value="AA_TRANSFER_CLASS_3"/>
    <property type="match status" value="1"/>
</dbReference>
<comment type="cofactor">
    <cofactor evidence="5">
        <name>pyridoxal 5'-phosphate</name>
        <dbReference type="ChEBI" id="CHEBI:597326"/>
    </cofactor>
    <text evidence="5">Binds 1 pyridoxal phosphate per subunit.</text>
</comment>
<dbReference type="InterPro" id="IPR015422">
    <property type="entry name" value="PyrdxlP-dep_Trfase_small"/>
</dbReference>
<feature type="binding site" evidence="5">
    <location>
        <position position="149"/>
    </location>
    <ligand>
        <name>pyridoxal 5'-phosphate</name>
        <dbReference type="ChEBI" id="CHEBI:597326"/>
    </ligand>
</feature>
<gene>
    <name evidence="5" type="primary">argD</name>
    <name evidence="6" type="ORF">ACFPZN_13670</name>
</gene>
<keyword evidence="3 5" id="KW-0808">Transferase</keyword>
<dbReference type="EMBL" id="JBHSON010000016">
    <property type="protein sequence ID" value="MFC5746668.1"/>
    <property type="molecule type" value="Genomic_DNA"/>
</dbReference>
<evidence type="ECO:0000256" key="4">
    <source>
        <dbReference type="ARBA" id="ARBA00022898"/>
    </source>
</evidence>
<organism evidence="6 7">
    <name type="scientific">Actinomadura rugatobispora</name>
    <dbReference type="NCBI Taxonomy" id="1994"/>
    <lineage>
        <taxon>Bacteria</taxon>
        <taxon>Bacillati</taxon>
        <taxon>Actinomycetota</taxon>
        <taxon>Actinomycetes</taxon>
        <taxon>Streptosporangiales</taxon>
        <taxon>Thermomonosporaceae</taxon>
        <taxon>Actinomadura</taxon>
    </lineage>
</organism>
<dbReference type="Gene3D" id="3.40.640.10">
    <property type="entry name" value="Type I PLP-dependent aspartate aminotransferase-like (Major domain)"/>
    <property type="match status" value="1"/>
</dbReference>
<evidence type="ECO:0000256" key="1">
    <source>
        <dbReference type="ARBA" id="ARBA00022576"/>
    </source>
</evidence>
<dbReference type="PANTHER" id="PTHR11986">
    <property type="entry name" value="AMINOTRANSFERASE CLASS III"/>
    <property type="match status" value="1"/>
</dbReference>